<feature type="domain" description="Peptidase M17 leucyl aminopeptidase N-terminal" evidence="1">
    <location>
        <begin position="3"/>
        <end position="115"/>
    </location>
</feature>
<accession>A0A0W8FTT1</accession>
<comment type="caution">
    <text evidence="2">The sequence shown here is derived from an EMBL/GenBank/DDBJ whole genome shotgun (WGS) entry which is preliminary data.</text>
</comment>
<dbReference type="InterPro" id="IPR043472">
    <property type="entry name" value="Macro_dom-like"/>
</dbReference>
<dbReference type="InterPro" id="IPR008283">
    <property type="entry name" value="Peptidase_M17_N"/>
</dbReference>
<organism evidence="2">
    <name type="scientific">hydrocarbon metagenome</name>
    <dbReference type="NCBI Taxonomy" id="938273"/>
    <lineage>
        <taxon>unclassified sequences</taxon>
        <taxon>metagenomes</taxon>
        <taxon>ecological metagenomes</taxon>
    </lineage>
</organism>
<name>A0A0W8FTT1_9ZZZZ</name>
<sequence>MGLFADEKPPRGTSGFIDWRLNGMISREIKQGRIRGAFEEKTIIPFPKRIGAEILLLFGLGNTADINYDKIYNVAYQITETVYGMSRHSFAFELCGENRTGLVTANIVEAMVTGVFDFISADIEKISGMNCCIVTSPTRLQEVSLGIQQFKTNVNDKGAVDISALENSFA</sequence>
<evidence type="ECO:0000259" key="1">
    <source>
        <dbReference type="Pfam" id="PF02789"/>
    </source>
</evidence>
<dbReference type="Gene3D" id="3.40.220.10">
    <property type="entry name" value="Leucine Aminopeptidase, subunit E, domain 1"/>
    <property type="match status" value="1"/>
</dbReference>
<dbReference type="GO" id="GO:0070006">
    <property type="term" value="F:metalloaminopeptidase activity"/>
    <property type="evidence" value="ECO:0007669"/>
    <property type="project" value="InterPro"/>
</dbReference>
<gene>
    <name evidence="2" type="ORF">ASZ90_006506</name>
</gene>
<protein>
    <recommendedName>
        <fullName evidence="1">Peptidase M17 leucyl aminopeptidase N-terminal domain-containing protein</fullName>
    </recommendedName>
</protein>
<dbReference type="GO" id="GO:0006508">
    <property type="term" value="P:proteolysis"/>
    <property type="evidence" value="ECO:0007669"/>
    <property type="project" value="InterPro"/>
</dbReference>
<proteinExistence type="predicted"/>
<dbReference type="Pfam" id="PF02789">
    <property type="entry name" value="Peptidase_M17_N"/>
    <property type="match status" value="1"/>
</dbReference>
<reference evidence="2" key="1">
    <citation type="journal article" date="2015" name="Proc. Natl. Acad. Sci. U.S.A.">
        <title>Networks of energetic and metabolic interactions define dynamics in microbial communities.</title>
        <authorList>
            <person name="Embree M."/>
            <person name="Liu J.K."/>
            <person name="Al-Bassam M.M."/>
            <person name="Zengler K."/>
        </authorList>
    </citation>
    <scope>NUCLEOTIDE SEQUENCE</scope>
</reference>
<evidence type="ECO:0000313" key="2">
    <source>
        <dbReference type="EMBL" id="KUG23699.1"/>
    </source>
</evidence>
<dbReference type="EMBL" id="LNQE01000890">
    <property type="protein sequence ID" value="KUG23699.1"/>
    <property type="molecule type" value="Genomic_DNA"/>
</dbReference>
<dbReference type="AlphaFoldDB" id="A0A0W8FTT1"/>
<dbReference type="SUPFAM" id="SSF52949">
    <property type="entry name" value="Macro domain-like"/>
    <property type="match status" value="1"/>
</dbReference>